<organism evidence="1 2">
    <name type="scientific">Phenylobacterium glaciei</name>
    <dbReference type="NCBI Taxonomy" id="2803784"/>
    <lineage>
        <taxon>Bacteria</taxon>
        <taxon>Pseudomonadati</taxon>
        <taxon>Pseudomonadota</taxon>
        <taxon>Alphaproteobacteria</taxon>
        <taxon>Caulobacterales</taxon>
        <taxon>Caulobacteraceae</taxon>
        <taxon>Phenylobacterium</taxon>
    </lineage>
</organism>
<dbReference type="EMBL" id="JAGSGD010000001">
    <property type="protein sequence ID" value="MBR7619973.1"/>
    <property type="molecule type" value="Genomic_DNA"/>
</dbReference>
<keyword evidence="2" id="KW-1185">Reference proteome</keyword>
<protein>
    <submittedName>
        <fullName evidence="1">Uncharacterized protein</fullName>
    </submittedName>
</protein>
<name>A0A941D4C4_9CAUL</name>
<reference evidence="1" key="1">
    <citation type="submission" date="2021-04" db="EMBL/GenBank/DDBJ databases">
        <title>Draft genome assembly of strain Phenylobacterium sp. 20VBR1 using MiniION and Illumina platforms.</title>
        <authorList>
            <person name="Thomas F.A."/>
            <person name="Krishnan K.P."/>
            <person name="Sinha R.K."/>
        </authorList>
    </citation>
    <scope>NUCLEOTIDE SEQUENCE</scope>
    <source>
        <strain evidence="1">20VBR1</strain>
    </source>
</reference>
<dbReference type="RefSeq" id="WP_215340605.1">
    <property type="nucleotide sequence ID" value="NZ_JAGSGD010000001.1"/>
</dbReference>
<evidence type="ECO:0000313" key="2">
    <source>
        <dbReference type="Proteomes" id="UP000622580"/>
    </source>
</evidence>
<dbReference type="AlphaFoldDB" id="A0A941D4C4"/>
<accession>A0A941D4C4</accession>
<comment type="caution">
    <text evidence="1">The sequence shown here is derived from an EMBL/GenBank/DDBJ whole genome shotgun (WGS) entry which is preliminary data.</text>
</comment>
<proteinExistence type="predicted"/>
<evidence type="ECO:0000313" key="1">
    <source>
        <dbReference type="EMBL" id="MBR7619973.1"/>
    </source>
</evidence>
<sequence length="228" mass="25796">MALKAFEDRILTDLLPTFCDDPTRAWGSDGFRRDWERVSEADAEDFLLGIDNGLVRHVERGLYRAPRSCASEQFFWSGPKNVSPRAITLWIEPIITVAVLARLHFDLGWPKDLLGTQSADWAFDVTAFLRPHLTNEHIACEVKKTTAELDQLLALMKSFGATPDAEQPARPKELNAFRKVRALRNRKPPVFWAVGPNRSSYVFDVLYGSNEHVILSPASPNSLVYTDR</sequence>
<dbReference type="Proteomes" id="UP000622580">
    <property type="component" value="Unassembled WGS sequence"/>
</dbReference>
<gene>
    <name evidence="1" type="ORF">JKL49_11285</name>
</gene>